<dbReference type="Proteomes" id="UP000239089">
    <property type="component" value="Unassembled WGS sequence"/>
</dbReference>
<gene>
    <name evidence="4" type="ORF">CCR94_15985</name>
</gene>
<keyword evidence="3" id="KW-0804">Transcription</keyword>
<dbReference type="SMART" id="SM00342">
    <property type="entry name" value="HTH_ARAC"/>
    <property type="match status" value="1"/>
</dbReference>
<evidence type="ECO:0000256" key="3">
    <source>
        <dbReference type="ARBA" id="ARBA00023163"/>
    </source>
</evidence>
<name>A0A2S6N3A2_9HYPH</name>
<keyword evidence="1" id="KW-0805">Transcription regulation</keyword>
<dbReference type="EMBL" id="NHSJ01000098">
    <property type="protein sequence ID" value="PPQ29104.1"/>
    <property type="molecule type" value="Genomic_DNA"/>
</dbReference>
<evidence type="ECO:0000313" key="4">
    <source>
        <dbReference type="EMBL" id="PPQ29104.1"/>
    </source>
</evidence>
<sequence>MSARGPARQLPQRQEPEALRSRRTLGRPSIAEVSTYGAGGDEEAAALFRSIYGSDVVVTHLGGDEPLAMHTIASTLGDVRLIRSNLSGLSLTRSMGDEVLVAFPIAGSMDFSAGGRNFVVRADRQAVIGWPFEKINLQVARGEIIALVTTIDALYARAVKMGCRFGRNELKPGSGKVLDLTRPIAESLSRAMKSAIVDTMGLGNLVADGCEDLLLGMTTAALFPCVADCLGYTSDCGIPVLRRARDYIEAHATEVIKLSGLAKTLGLSTRVMQVGFKRHFGYSPRDFIINCRLERSRKLLSEPCGVRSITQIAFDCGFRDLSHFSAKYRDRYVELPSETMRASARRREVGSSTH</sequence>
<evidence type="ECO:0000256" key="1">
    <source>
        <dbReference type="ARBA" id="ARBA00023015"/>
    </source>
</evidence>
<dbReference type="AlphaFoldDB" id="A0A2S6N3A2"/>
<keyword evidence="2" id="KW-0238">DNA-binding</keyword>
<accession>A0A2S6N3A2</accession>
<keyword evidence="5" id="KW-1185">Reference proteome</keyword>
<dbReference type="PROSITE" id="PS01124">
    <property type="entry name" value="HTH_ARAC_FAMILY_2"/>
    <property type="match status" value="1"/>
</dbReference>
<dbReference type="GO" id="GO:0043565">
    <property type="term" value="F:sequence-specific DNA binding"/>
    <property type="evidence" value="ECO:0007669"/>
    <property type="project" value="InterPro"/>
</dbReference>
<dbReference type="PANTHER" id="PTHR46796">
    <property type="entry name" value="HTH-TYPE TRANSCRIPTIONAL ACTIVATOR RHAS-RELATED"/>
    <property type="match status" value="1"/>
</dbReference>
<dbReference type="InterPro" id="IPR050204">
    <property type="entry name" value="AraC_XylS_family_regulators"/>
</dbReference>
<comment type="caution">
    <text evidence="4">The sequence shown here is derived from an EMBL/GenBank/DDBJ whole genome shotgun (WGS) entry which is preliminary data.</text>
</comment>
<dbReference type="Gene3D" id="1.10.10.60">
    <property type="entry name" value="Homeodomain-like"/>
    <property type="match status" value="1"/>
</dbReference>
<organism evidence="4 5">
    <name type="scientific">Rhodoblastus sphagnicola</name>
    <dbReference type="NCBI Taxonomy" id="333368"/>
    <lineage>
        <taxon>Bacteria</taxon>
        <taxon>Pseudomonadati</taxon>
        <taxon>Pseudomonadota</taxon>
        <taxon>Alphaproteobacteria</taxon>
        <taxon>Hyphomicrobiales</taxon>
        <taxon>Rhodoblastaceae</taxon>
        <taxon>Rhodoblastus</taxon>
    </lineage>
</organism>
<dbReference type="InterPro" id="IPR018060">
    <property type="entry name" value="HTH_AraC"/>
</dbReference>
<dbReference type="InterPro" id="IPR009057">
    <property type="entry name" value="Homeodomain-like_sf"/>
</dbReference>
<reference evidence="4 5" key="1">
    <citation type="journal article" date="2018" name="Arch. Microbiol.">
        <title>New insights into the metabolic potential of the phototrophic purple bacterium Rhodopila globiformis DSM 161(T) from its draft genome sequence and evidence for a vanadium-dependent nitrogenase.</title>
        <authorList>
            <person name="Imhoff J.F."/>
            <person name="Rahn T."/>
            <person name="Kunzel S."/>
            <person name="Neulinger S.C."/>
        </authorList>
    </citation>
    <scope>NUCLEOTIDE SEQUENCE [LARGE SCALE GENOMIC DNA]</scope>
    <source>
        <strain evidence="4 5">DSM 16996</strain>
    </source>
</reference>
<evidence type="ECO:0000313" key="5">
    <source>
        <dbReference type="Proteomes" id="UP000239089"/>
    </source>
</evidence>
<dbReference type="GO" id="GO:0003700">
    <property type="term" value="F:DNA-binding transcription factor activity"/>
    <property type="evidence" value="ECO:0007669"/>
    <property type="project" value="InterPro"/>
</dbReference>
<proteinExistence type="predicted"/>
<dbReference type="OrthoDB" id="7285481at2"/>
<dbReference type="Pfam" id="PF12833">
    <property type="entry name" value="HTH_18"/>
    <property type="match status" value="1"/>
</dbReference>
<dbReference type="PANTHER" id="PTHR46796:SF12">
    <property type="entry name" value="HTH-TYPE DNA-BINDING TRANSCRIPTIONAL ACTIVATOR EUTR"/>
    <property type="match status" value="1"/>
</dbReference>
<protein>
    <submittedName>
        <fullName evidence="4">Uncharacterized protein</fullName>
    </submittedName>
</protein>
<evidence type="ECO:0000256" key="2">
    <source>
        <dbReference type="ARBA" id="ARBA00023125"/>
    </source>
</evidence>
<dbReference type="RefSeq" id="WP_104508855.1">
    <property type="nucleotide sequence ID" value="NZ_NHSJ01000098.1"/>
</dbReference>
<dbReference type="SUPFAM" id="SSF46689">
    <property type="entry name" value="Homeodomain-like"/>
    <property type="match status" value="2"/>
</dbReference>